<feature type="domain" description="RHD" evidence="1">
    <location>
        <begin position="45"/>
        <end position="142"/>
    </location>
</feature>
<dbReference type="InterPro" id="IPR037059">
    <property type="entry name" value="RHD_DNA_bind_dom_sf"/>
</dbReference>
<dbReference type="InterPro" id="IPR000451">
    <property type="entry name" value="NFkB/Dor"/>
</dbReference>
<evidence type="ECO:0000313" key="2">
    <source>
        <dbReference type="EMBL" id="KAF1375360.1"/>
    </source>
</evidence>
<dbReference type="PROSITE" id="PS01204">
    <property type="entry name" value="REL_1"/>
    <property type="match status" value="1"/>
</dbReference>
<reference evidence="2 3" key="1">
    <citation type="submission" date="2019-06" db="EMBL/GenBank/DDBJ databases">
        <title>A chromosome-scale genome assembly of the European perch, Perca fluviatilis.</title>
        <authorList>
            <person name="Roques C."/>
            <person name="Zahm M."/>
            <person name="Cabau C."/>
            <person name="Klopp C."/>
            <person name="Bouchez O."/>
            <person name="Donnadieu C."/>
            <person name="Kuhl H."/>
            <person name="Gislard M."/>
            <person name="Guendouz S."/>
            <person name="Journot L."/>
            <person name="Haffray P."/>
            <person name="Bestin A."/>
            <person name="Morvezen R."/>
            <person name="Feron R."/>
            <person name="Wen M."/>
            <person name="Jouanno E."/>
            <person name="Herpin A."/>
            <person name="Schartl M."/>
            <person name="Postlethwait J."/>
            <person name="Schaerlinger B."/>
            <person name="Chardard D."/>
            <person name="Lecocq T."/>
            <person name="Poncet C."/>
            <person name="Jaffrelo L."/>
            <person name="Lampietro C."/>
            <person name="Guiguen Y."/>
        </authorList>
    </citation>
    <scope>NUCLEOTIDE SEQUENCE [LARGE SCALE GENOMIC DNA]</scope>
    <source>
        <tissue evidence="2">Blood</tissue>
    </source>
</reference>
<dbReference type="Gene3D" id="2.60.40.340">
    <property type="entry name" value="Rel homology domain (RHD), DNA-binding domain"/>
    <property type="match status" value="1"/>
</dbReference>
<evidence type="ECO:0000313" key="3">
    <source>
        <dbReference type="Proteomes" id="UP000465112"/>
    </source>
</evidence>
<dbReference type="GO" id="GO:0000981">
    <property type="term" value="F:DNA-binding transcription factor activity, RNA polymerase II-specific"/>
    <property type="evidence" value="ECO:0007669"/>
    <property type="project" value="TreeGrafter"/>
</dbReference>
<dbReference type="InterPro" id="IPR008967">
    <property type="entry name" value="p53-like_TF_DNA-bd_sf"/>
</dbReference>
<dbReference type="Proteomes" id="UP000465112">
    <property type="component" value="Chromosome 19"/>
</dbReference>
<accession>A0A6A5E481</accession>
<sequence length="167" mass="18651">MAGALRMTEAQFINVYDNELQMNLMQYDYIPPVDIKTEPYIPETAHGPYIQIIEEPKQRGFRFRYECEGPSHGGLPGASSEKNRRTYPTVKINNYVGHARVEVQLVTHSDPPRVHAHSLVGRHCTENGTCTMDVGPNDLTASSVTNHIAAFSLTLRLLSLSISTPQN</sequence>
<dbReference type="AlphaFoldDB" id="A0A6A5E481"/>
<organism evidence="2 3">
    <name type="scientific">Perca fluviatilis</name>
    <name type="common">European perch</name>
    <dbReference type="NCBI Taxonomy" id="8168"/>
    <lineage>
        <taxon>Eukaryota</taxon>
        <taxon>Metazoa</taxon>
        <taxon>Chordata</taxon>
        <taxon>Craniata</taxon>
        <taxon>Vertebrata</taxon>
        <taxon>Euteleostomi</taxon>
        <taxon>Actinopterygii</taxon>
        <taxon>Neopterygii</taxon>
        <taxon>Teleostei</taxon>
        <taxon>Neoteleostei</taxon>
        <taxon>Acanthomorphata</taxon>
        <taxon>Eupercaria</taxon>
        <taxon>Perciformes</taxon>
        <taxon>Percoidei</taxon>
        <taxon>Percidae</taxon>
        <taxon>Percinae</taxon>
        <taxon>Perca</taxon>
    </lineage>
</organism>
<dbReference type="EMBL" id="VHII01000019">
    <property type="protein sequence ID" value="KAF1375360.1"/>
    <property type="molecule type" value="Genomic_DNA"/>
</dbReference>
<dbReference type="InterPro" id="IPR011539">
    <property type="entry name" value="RHD_DNA_bind_dom"/>
</dbReference>
<dbReference type="PROSITE" id="PS50254">
    <property type="entry name" value="REL_2"/>
    <property type="match status" value="1"/>
</dbReference>
<dbReference type="SUPFAM" id="SSF49417">
    <property type="entry name" value="p53-like transcription factors"/>
    <property type="match status" value="1"/>
</dbReference>
<dbReference type="Pfam" id="PF00554">
    <property type="entry name" value="RHD_DNA_bind"/>
    <property type="match status" value="1"/>
</dbReference>
<dbReference type="GO" id="GO:0000978">
    <property type="term" value="F:RNA polymerase II cis-regulatory region sequence-specific DNA binding"/>
    <property type="evidence" value="ECO:0007669"/>
    <property type="project" value="TreeGrafter"/>
</dbReference>
<evidence type="ECO:0000259" key="1">
    <source>
        <dbReference type="PROSITE" id="PS50254"/>
    </source>
</evidence>
<keyword evidence="3" id="KW-1185">Reference proteome</keyword>
<gene>
    <name evidence="2" type="ORF">PFLUV_G00219020</name>
</gene>
<dbReference type="OrthoDB" id="8882452at2759"/>
<dbReference type="PANTHER" id="PTHR24169">
    <property type="entry name" value="NUCLEAR FACTOR NF-KAPPA-B PROTEIN"/>
    <property type="match status" value="1"/>
</dbReference>
<dbReference type="PANTHER" id="PTHR24169:SF21">
    <property type="entry name" value="NUCLEAR FACTOR NF-KAPPA-B P100 SUBUNIT"/>
    <property type="match status" value="1"/>
</dbReference>
<comment type="caution">
    <text evidence="2">The sequence shown here is derived from an EMBL/GenBank/DDBJ whole genome shotgun (WGS) entry which is preliminary data.</text>
</comment>
<dbReference type="InterPro" id="IPR030492">
    <property type="entry name" value="RHD_CS"/>
</dbReference>
<name>A0A6A5E481_PERFL</name>
<proteinExistence type="predicted"/>
<dbReference type="GO" id="GO:0005737">
    <property type="term" value="C:cytoplasm"/>
    <property type="evidence" value="ECO:0007669"/>
    <property type="project" value="InterPro"/>
</dbReference>
<protein>
    <recommendedName>
        <fullName evidence="1">RHD domain-containing protein</fullName>
    </recommendedName>
</protein>